<sequence>MISAKKLADEMAEAMHMDSNFFRGFLHGFVNLPVDFYYLGRDYIDTDSRTVNSYDKERIIRMVKHGMASRPNLEKVIRLFLDDFMRHVDFQKVKELSAKGGGSFLGRMTFNQLASANMGYILSSKLIPRLASGLTIGSILSIGAAMSRSVYVARDLQGRNPVAYNLLRRMGDLDLLYFMVADKTRPFEDAAALWSTDRDKFHQTCCYFFEKVDL</sequence>
<gene>
    <name evidence="1" type="ORF">HA50_04970</name>
</gene>
<evidence type="ECO:0000313" key="1">
    <source>
        <dbReference type="EMBL" id="ORM95699.1"/>
    </source>
</evidence>
<accession>A0A1X1F090</accession>
<keyword evidence="2" id="KW-1185">Reference proteome</keyword>
<dbReference type="STRING" id="55209.HA50_04970"/>
<comment type="caution">
    <text evidence="1">The sequence shown here is derived from an EMBL/GenBank/DDBJ whole genome shotgun (WGS) entry which is preliminary data.</text>
</comment>
<dbReference type="AlphaFoldDB" id="A0A1X1F090"/>
<name>A0A1X1F090_PANCY</name>
<reference evidence="1 2" key="1">
    <citation type="journal article" date="2017" name="Antonie Van Leeuwenhoek">
        <title>Phylogenomic resolution of the bacterial genus Pantoea and its relationship with Erwinia and Tatumella.</title>
        <authorList>
            <person name="Palmer M."/>
            <person name="Steenkamp E.T."/>
            <person name="Coetzee M.P."/>
            <person name="Chan W.Y."/>
            <person name="van Zyl E."/>
            <person name="De Maayer P."/>
            <person name="Coutinho T.A."/>
            <person name="Blom J."/>
            <person name="Smits T.H."/>
            <person name="Duffy B."/>
            <person name="Venter S.N."/>
        </authorList>
    </citation>
    <scope>NUCLEOTIDE SEQUENCE [LARGE SCALE GENOMIC DNA]</scope>
    <source>
        <strain evidence="1 2">LMG 2657</strain>
    </source>
</reference>
<dbReference type="RefSeq" id="WP_244193560.1">
    <property type="nucleotide sequence ID" value="NZ_JAGGMY010000001.1"/>
</dbReference>
<protein>
    <submittedName>
        <fullName evidence="1">Uncharacterized protein</fullName>
    </submittedName>
</protein>
<proteinExistence type="predicted"/>
<organism evidence="1 2">
    <name type="scientific">Pantoea cypripedii</name>
    <name type="common">Pectobacterium cypripedii</name>
    <name type="synonym">Erwinia cypripedii</name>
    <dbReference type="NCBI Taxonomy" id="55209"/>
    <lineage>
        <taxon>Bacteria</taxon>
        <taxon>Pseudomonadati</taxon>
        <taxon>Pseudomonadota</taxon>
        <taxon>Gammaproteobacteria</taxon>
        <taxon>Enterobacterales</taxon>
        <taxon>Erwiniaceae</taxon>
        <taxon>Pantoea</taxon>
    </lineage>
</organism>
<dbReference type="EMBL" id="MLJI01000001">
    <property type="protein sequence ID" value="ORM95699.1"/>
    <property type="molecule type" value="Genomic_DNA"/>
</dbReference>
<evidence type="ECO:0000313" key="2">
    <source>
        <dbReference type="Proteomes" id="UP000193749"/>
    </source>
</evidence>
<dbReference type="Proteomes" id="UP000193749">
    <property type="component" value="Unassembled WGS sequence"/>
</dbReference>